<sequence length="804" mass="90669">MREKIGVILVCLLIMANSLQAQQSRVTVSGQVRVAGSKMALPFVNVALRAVKDSSLVTGTISREGGRFSLPEVNSGNYLLFISHMGYQEITRPLLVGHLSNFLDLGNIELDQNQRTLGEITVNATREPISSKMDKKTFTLSDNTSQRGGSVLEAMKNLPGVTAGQDGKVLLRGSDKVMILIDGKQTALTGIGGQSGLDNIAASAVERIEIINNPSSKYDANGNAGIINIIYKKEKREGFNGQVGLAGGLGALWEKKGNYPGIRPQYQATPKINPSLSLNYRKNKVNLFFQGDNLYTQTLNKNEFVDRFYDHGDVVRQQTKRNRNTNLATVKTGVDWFLNENNTFTVSGLFSSEKIIDRGDEPFFNADLSERRRLWQFLEDEVKTTATAAVSWQHKFKQPGRVLSAGFNYTFHREDEKYFFTNIMPAFTGLDSFKLLSDEHVADLNIDYVHPLKYGRFEIGAKFRRRYIPTNMQFKPGLHSPLDVNAGGEASYGETIPAIYGNYIFESNRLEIEAGLRVEHVSLDYYVNPNHPTYKSNGYSYTQPFPNLRLAYKFDDNNKLSLFYNRRVDRPNEVDIRIFPKYDDAEIVKVGNPGLRPQFTNTFELGYRSSWNEGYLFSSLYHKRMDATITRIGSTVPGSTLIYNIFQNAGKSYNSGVELMLSQKVSERVTFNLNLNGYQTIIDSFSVVNQYPVENVFTAAREEMFSGNIKLNGLFRLPKQVQAQLTAIYQAPDLVPQGRTFARFSIDIGVKKGIQHGKGELYLNATDVANTLNLKKEIKGKDFRYVSTDYYETQVFRLGYNYKF</sequence>
<dbReference type="Pfam" id="PF14905">
    <property type="entry name" value="OMP_b-brl_3"/>
    <property type="match status" value="1"/>
</dbReference>
<organism evidence="7 8">
    <name type="scientific">Chitinophaga fulva</name>
    <dbReference type="NCBI Taxonomy" id="2728842"/>
    <lineage>
        <taxon>Bacteria</taxon>
        <taxon>Pseudomonadati</taxon>
        <taxon>Bacteroidota</taxon>
        <taxon>Chitinophagia</taxon>
        <taxon>Chitinophagales</taxon>
        <taxon>Chitinophagaceae</taxon>
        <taxon>Chitinophaga</taxon>
    </lineage>
</organism>
<evidence type="ECO:0000259" key="6">
    <source>
        <dbReference type="Pfam" id="PF14905"/>
    </source>
</evidence>
<keyword evidence="2" id="KW-0472">Membrane</keyword>
<evidence type="ECO:0000256" key="1">
    <source>
        <dbReference type="ARBA" id="ARBA00004442"/>
    </source>
</evidence>
<evidence type="ECO:0000313" key="7">
    <source>
        <dbReference type="EMBL" id="NML40035.1"/>
    </source>
</evidence>
<dbReference type="SUPFAM" id="SSF49452">
    <property type="entry name" value="Starch-binding domain-like"/>
    <property type="match status" value="1"/>
</dbReference>
<evidence type="ECO:0000259" key="5">
    <source>
        <dbReference type="Pfam" id="PF07715"/>
    </source>
</evidence>
<comment type="subcellular location">
    <subcellularLocation>
        <location evidence="1">Cell outer membrane</location>
    </subcellularLocation>
</comment>
<dbReference type="EMBL" id="JABBGC010000002">
    <property type="protein sequence ID" value="NML40035.1"/>
    <property type="molecule type" value="Genomic_DNA"/>
</dbReference>
<dbReference type="GO" id="GO:0030246">
    <property type="term" value="F:carbohydrate binding"/>
    <property type="evidence" value="ECO:0007669"/>
    <property type="project" value="InterPro"/>
</dbReference>
<protein>
    <submittedName>
        <fullName evidence="7">TonB-dependent receptor</fullName>
    </submittedName>
</protein>
<feature type="signal peptide" evidence="4">
    <location>
        <begin position="1"/>
        <end position="21"/>
    </location>
</feature>
<dbReference type="InterPro" id="IPR012910">
    <property type="entry name" value="Plug_dom"/>
</dbReference>
<feature type="domain" description="Outer membrane protein beta-barrel" evidence="6">
    <location>
        <begin position="394"/>
        <end position="802"/>
    </location>
</feature>
<keyword evidence="3" id="KW-0998">Cell outer membrane</keyword>
<keyword evidence="4" id="KW-0732">Signal</keyword>
<dbReference type="Gene3D" id="2.170.130.10">
    <property type="entry name" value="TonB-dependent receptor, plug domain"/>
    <property type="match status" value="1"/>
</dbReference>
<dbReference type="InterPro" id="IPR037066">
    <property type="entry name" value="Plug_dom_sf"/>
</dbReference>
<reference evidence="7 8" key="1">
    <citation type="submission" date="2020-04" db="EMBL/GenBank/DDBJ databases">
        <title>Chitinophaga sp. G-6-1-13 sp. nov., isolated from soil.</title>
        <authorList>
            <person name="Dahal R.H."/>
            <person name="Chaudhary D.K."/>
        </authorList>
    </citation>
    <scope>NUCLEOTIDE SEQUENCE [LARGE SCALE GENOMIC DNA]</scope>
    <source>
        <strain evidence="7 8">G-6-1-13</strain>
    </source>
</reference>
<dbReference type="AlphaFoldDB" id="A0A848GN45"/>
<accession>A0A848GN45</accession>
<dbReference type="InterPro" id="IPR013784">
    <property type="entry name" value="Carb-bd-like_fold"/>
</dbReference>
<evidence type="ECO:0000256" key="4">
    <source>
        <dbReference type="SAM" id="SignalP"/>
    </source>
</evidence>
<dbReference type="PANTHER" id="PTHR40980:SF4">
    <property type="entry name" value="TONB-DEPENDENT RECEPTOR-LIKE BETA-BARREL DOMAIN-CONTAINING PROTEIN"/>
    <property type="match status" value="1"/>
</dbReference>
<dbReference type="SUPFAM" id="SSF56935">
    <property type="entry name" value="Porins"/>
    <property type="match status" value="1"/>
</dbReference>
<name>A0A848GN45_9BACT</name>
<dbReference type="Pfam" id="PF13620">
    <property type="entry name" value="CarboxypepD_reg"/>
    <property type="match status" value="1"/>
</dbReference>
<dbReference type="GO" id="GO:0009279">
    <property type="term" value="C:cell outer membrane"/>
    <property type="evidence" value="ECO:0007669"/>
    <property type="project" value="UniProtKB-SubCell"/>
</dbReference>
<feature type="domain" description="TonB-dependent receptor plug" evidence="5">
    <location>
        <begin position="142"/>
        <end position="225"/>
    </location>
</feature>
<dbReference type="Proteomes" id="UP000583266">
    <property type="component" value="Unassembled WGS sequence"/>
</dbReference>
<gene>
    <name evidence="7" type="ORF">HHL17_22730</name>
</gene>
<feature type="chain" id="PRO_5032322256" evidence="4">
    <location>
        <begin position="22"/>
        <end position="804"/>
    </location>
</feature>
<proteinExistence type="predicted"/>
<evidence type="ECO:0000256" key="2">
    <source>
        <dbReference type="ARBA" id="ARBA00023136"/>
    </source>
</evidence>
<dbReference type="Gene3D" id="2.40.170.20">
    <property type="entry name" value="TonB-dependent receptor, beta-barrel domain"/>
    <property type="match status" value="1"/>
</dbReference>
<keyword evidence="7" id="KW-0675">Receptor</keyword>
<evidence type="ECO:0000256" key="3">
    <source>
        <dbReference type="ARBA" id="ARBA00023237"/>
    </source>
</evidence>
<comment type="caution">
    <text evidence="7">The sequence shown here is derived from an EMBL/GenBank/DDBJ whole genome shotgun (WGS) entry which is preliminary data.</text>
</comment>
<keyword evidence="8" id="KW-1185">Reference proteome</keyword>
<evidence type="ECO:0000313" key="8">
    <source>
        <dbReference type="Proteomes" id="UP000583266"/>
    </source>
</evidence>
<dbReference type="Pfam" id="PF07715">
    <property type="entry name" value="Plug"/>
    <property type="match status" value="1"/>
</dbReference>
<dbReference type="InterPro" id="IPR041700">
    <property type="entry name" value="OMP_b-brl_3"/>
</dbReference>
<dbReference type="InterPro" id="IPR036942">
    <property type="entry name" value="Beta-barrel_TonB_sf"/>
</dbReference>
<dbReference type="RefSeq" id="WP_169227077.1">
    <property type="nucleotide sequence ID" value="NZ_JABBGC010000002.1"/>
</dbReference>
<dbReference type="PANTHER" id="PTHR40980">
    <property type="entry name" value="PLUG DOMAIN-CONTAINING PROTEIN"/>
    <property type="match status" value="1"/>
</dbReference>